<dbReference type="RefSeq" id="WP_172434285.1">
    <property type="nucleotide sequence ID" value="NZ_AP022642.1"/>
</dbReference>
<dbReference type="EMBL" id="AP022642">
    <property type="protein sequence ID" value="BCA29968.1"/>
    <property type="molecule type" value="Genomic_DNA"/>
</dbReference>
<accession>A0A679GNL8</accession>
<dbReference type="GeneID" id="57399164"/>
<protein>
    <submittedName>
        <fullName evidence="1">PduO protein</fullName>
    </submittedName>
</protein>
<sequence>MPAPLYQQTHLGLALAMRALHATLEAAEQHGVRVSIAVVDASGLPIHTAHMDGAPQPSRDIALHKAITAAGFGVATRAWDQRLAACSPGVRQGLPLQPNLALFGGGEPFLHDGRVIGAIGVSGASEAIDSACAQAASQSVARYLSNLDKNPGIEEQDAIPRSGS</sequence>
<dbReference type="KEGG" id="poj:PtoMrB4_39450"/>
<name>A0A679GNL8_9GAMM</name>
<dbReference type="SUPFAM" id="SSF143744">
    <property type="entry name" value="GlcG-like"/>
    <property type="match status" value="1"/>
</dbReference>
<proteinExistence type="predicted"/>
<reference evidence="1 2" key="1">
    <citation type="journal article" date="2020" name="Microbiol. Resour. Announc.">
        <title>Complete genome sequence of Pseudomonas otitidis strain MrB4, isolated from Lake Biwa in Japan.</title>
        <authorList>
            <person name="Miyazaki K."/>
            <person name="Hase E."/>
            <person name="Maruya T."/>
        </authorList>
    </citation>
    <scope>NUCLEOTIDE SEQUENCE [LARGE SCALE GENOMIC DNA]</scope>
    <source>
        <strain evidence="1 2">MrB4</strain>
    </source>
</reference>
<dbReference type="PANTHER" id="PTHR34309:SF1">
    <property type="entry name" value="PROTEIN GLCG"/>
    <property type="match status" value="1"/>
</dbReference>
<gene>
    <name evidence="1" type="ORF">PtoMrB4_39450</name>
</gene>
<dbReference type="InterPro" id="IPR052517">
    <property type="entry name" value="GlcG_carb_metab_protein"/>
</dbReference>
<dbReference type="InterPro" id="IPR038084">
    <property type="entry name" value="PduO/GlcC-like_sf"/>
</dbReference>
<dbReference type="Proteomes" id="UP000501237">
    <property type="component" value="Chromosome"/>
</dbReference>
<dbReference type="AlphaFoldDB" id="A0A679GNL8"/>
<organism evidence="1 2">
    <name type="scientific">Metapseudomonas otitidis</name>
    <dbReference type="NCBI Taxonomy" id="319939"/>
    <lineage>
        <taxon>Bacteria</taxon>
        <taxon>Pseudomonadati</taxon>
        <taxon>Pseudomonadota</taxon>
        <taxon>Gammaproteobacteria</taxon>
        <taxon>Pseudomonadales</taxon>
        <taxon>Pseudomonadaceae</taxon>
        <taxon>Metapseudomonas</taxon>
    </lineage>
</organism>
<evidence type="ECO:0000313" key="1">
    <source>
        <dbReference type="EMBL" id="BCA29968.1"/>
    </source>
</evidence>
<dbReference type="InterPro" id="IPR005624">
    <property type="entry name" value="PduO/GlcC-like"/>
</dbReference>
<dbReference type="Pfam" id="PF03928">
    <property type="entry name" value="HbpS-like"/>
    <property type="match status" value="1"/>
</dbReference>
<dbReference type="Gene3D" id="3.30.450.150">
    <property type="entry name" value="Haem-degrading domain"/>
    <property type="match status" value="1"/>
</dbReference>
<evidence type="ECO:0000313" key="2">
    <source>
        <dbReference type="Proteomes" id="UP000501237"/>
    </source>
</evidence>
<dbReference type="PANTHER" id="PTHR34309">
    <property type="entry name" value="SLR1406 PROTEIN"/>
    <property type="match status" value="1"/>
</dbReference>